<reference evidence="1" key="1">
    <citation type="journal article" date="2017" name="Genome Biol. Evol.">
        <title>Comparative Genomics of Rhodococcus equi Virulence Plasmids Indicates Host-Driven Evolution of the vap Pathogenicity Island.</title>
        <authorList>
            <person name="MacArthur I."/>
            <person name="Anastasi E."/>
            <person name="Alvarez S."/>
            <person name="Scortti M."/>
            <person name="Vazquez-Boland J.A."/>
        </authorList>
    </citation>
    <scope>NUCLEOTIDE SEQUENCE</scope>
    <source>
        <strain evidence="1">PAM1572</strain>
        <plasmid evidence="1">pVAPN1572</plasmid>
    </source>
</reference>
<sequence>MAGDSRVEPVRHLVEPALRRPCAVEGRVICAGEPPRCSGAQAITSGGGGTRLGRVESDRAVLAARIRQTHLPMLPSFISGAASDIVSTVVAESLATENVTLTVTITSRRFDVGPRRSDPAASGIVVTVTVASTDTESGARRHVPMREPEAWARAVFAEVDDDTTRVYLLGGIDPDTSRPEFGLVAYRFYLDGESTPIRVPPQLLNVPHYWIGPLH</sequence>
<evidence type="ECO:0000313" key="1">
    <source>
        <dbReference type="EMBL" id="ARX60178.1"/>
    </source>
</evidence>
<proteinExistence type="predicted"/>
<keyword evidence="1" id="KW-0614">Plasmid</keyword>
<accession>A0A1Z1UXH5</accession>
<gene>
    <name evidence="1" type="ORF">pVAPN1572_1400</name>
</gene>
<organism evidence="1">
    <name type="scientific">Rhodococcus hoagii</name>
    <name type="common">Corynebacterium equii</name>
    <dbReference type="NCBI Taxonomy" id="43767"/>
    <lineage>
        <taxon>Bacteria</taxon>
        <taxon>Bacillati</taxon>
        <taxon>Actinomycetota</taxon>
        <taxon>Actinomycetes</taxon>
        <taxon>Mycobacteriales</taxon>
        <taxon>Nocardiaceae</taxon>
        <taxon>Prescottella</taxon>
    </lineage>
</organism>
<protein>
    <submittedName>
        <fullName evidence="1">Uncharacterized protein</fullName>
    </submittedName>
</protein>
<dbReference type="AlphaFoldDB" id="A0A1Z1UXH5"/>
<geneLocation type="plasmid" evidence="1">
    <name>pVAPN1572</name>
</geneLocation>
<dbReference type="EMBL" id="KX443401">
    <property type="protein sequence ID" value="ARX60178.1"/>
    <property type="molecule type" value="Genomic_DNA"/>
</dbReference>
<name>A0A1Z1UXH5_RHOHA</name>